<reference evidence="1 2" key="1">
    <citation type="submission" date="2023-02" db="EMBL/GenBank/DDBJ databases">
        <title>LHISI_Scaffold_Assembly.</title>
        <authorList>
            <person name="Stuart O.P."/>
            <person name="Cleave R."/>
            <person name="Magrath M.J.L."/>
            <person name="Mikheyev A.S."/>
        </authorList>
    </citation>
    <scope>NUCLEOTIDE SEQUENCE [LARGE SCALE GENOMIC DNA]</scope>
    <source>
        <strain evidence="1">Daus_M_001</strain>
        <tissue evidence="1">Leg muscle</tissue>
    </source>
</reference>
<keyword evidence="2" id="KW-1185">Reference proteome</keyword>
<dbReference type="Proteomes" id="UP001159363">
    <property type="component" value="Chromosome 1"/>
</dbReference>
<accession>A0ABQ9III5</accession>
<evidence type="ECO:0000313" key="1">
    <source>
        <dbReference type="EMBL" id="KAJ8896257.1"/>
    </source>
</evidence>
<comment type="caution">
    <text evidence="1">The sequence shown here is derived from an EMBL/GenBank/DDBJ whole genome shotgun (WGS) entry which is preliminary data.</text>
</comment>
<dbReference type="EMBL" id="JARBHB010000001">
    <property type="protein sequence ID" value="KAJ8896257.1"/>
    <property type="molecule type" value="Genomic_DNA"/>
</dbReference>
<organism evidence="1 2">
    <name type="scientific">Dryococelus australis</name>
    <dbReference type="NCBI Taxonomy" id="614101"/>
    <lineage>
        <taxon>Eukaryota</taxon>
        <taxon>Metazoa</taxon>
        <taxon>Ecdysozoa</taxon>
        <taxon>Arthropoda</taxon>
        <taxon>Hexapoda</taxon>
        <taxon>Insecta</taxon>
        <taxon>Pterygota</taxon>
        <taxon>Neoptera</taxon>
        <taxon>Polyneoptera</taxon>
        <taxon>Phasmatodea</taxon>
        <taxon>Verophasmatodea</taxon>
        <taxon>Anareolatae</taxon>
        <taxon>Phasmatidae</taxon>
        <taxon>Eurycanthinae</taxon>
        <taxon>Dryococelus</taxon>
    </lineage>
</organism>
<evidence type="ECO:0000313" key="2">
    <source>
        <dbReference type="Proteomes" id="UP001159363"/>
    </source>
</evidence>
<gene>
    <name evidence="1" type="ORF">PR048_001601</name>
</gene>
<name>A0ABQ9III5_9NEOP</name>
<sequence length="206" mass="24175">MIIIAYMKHKHGPMISLLCRAYIHIRSIRNKLCGFMLLLGYFACRDRAYFIRWWYCSLCENNLKHKLINKSDAVIYSVCVEVGSRHNDKNIQIGGYNIPSHVNINSFLTKVDPIFNQWKGVIFLIGDININYIYFNFGYTLRDKIYAIRETGRDNSLIDHVVNNTKREPITMININVADKLSYHNILTLILPTDNYQPNMQYNIFN</sequence>
<protein>
    <submittedName>
        <fullName evidence="1">Uncharacterized protein</fullName>
    </submittedName>
</protein>
<proteinExistence type="predicted"/>